<dbReference type="NCBIfam" id="NF033928">
    <property type="entry name" value="alph_xenorhab_A"/>
    <property type="match status" value="1"/>
</dbReference>
<dbReference type="EMBL" id="CP116669">
    <property type="protein sequence ID" value="WCH99229.1"/>
    <property type="molecule type" value="Genomic_DNA"/>
</dbReference>
<protein>
    <submittedName>
        <fullName evidence="2">Alpha-xenorhabdolysin family binary toxin subunit A</fullName>
    </submittedName>
</protein>
<dbReference type="RefSeq" id="WP_047583629.1">
    <property type="nucleotide sequence ID" value="NZ_CP116669.1"/>
</dbReference>
<reference evidence="2 3" key="1">
    <citation type="journal article" date="2020" name="Front. Microbiol.">
        <title>Toward Biorecycling: Isolation of a Soil Bacterium That Grows on a Polyurethane Oligomer and Monomer.</title>
        <authorList>
            <person name="Espinosa M.J.C."/>
            <person name="Blanco A.C."/>
            <person name="Schmidgall T."/>
            <person name="Atanasoff-Kardjalieff A.K."/>
            <person name="Kappelmeyer U."/>
            <person name="Tischler D."/>
            <person name="Pieper D.H."/>
            <person name="Heipieper H.J."/>
            <person name="Eberlein C."/>
        </authorList>
    </citation>
    <scope>NUCLEOTIDE SEQUENCE [LARGE SCALE GENOMIC DNA]</scope>
    <source>
        <strain evidence="2 3">TDA1</strain>
    </source>
</reference>
<evidence type="ECO:0000256" key="1">
    <source>
        <dbReference type="SAM" id="MobiDB-lite"/>
    </source>
</evidence>
<accession>A0ABY7R6W1</accession>
<evidence type="ECO:0000313" key="3">
    <source>
        <dbReference type="Proteomes" id="UP001214301"/>
    </source>
</evidence>
<feature type="region of interest" description="Disordered" evidence="1">
    <location>
        <begin position="1"/>
        <end position="24"/>
    </location>
</feature>
<name>A0ABY7R6W1_9PSED</name>
<dbReference type="SUPFAM" id="SSF58100">
    <property type="entry name" value="Bacterial hemolysins"/>
    <property type="match status" value="1"/>
</dbReference>
<organism evidence="2 3">
    <name type="scientific">Pseudomonas capeferrum</name>
    <dbReference type="NCBI Taxonomy" id="1495066"/>
    <lineage>
        <taxon>Bacteria</taxon>
        <taxon>Pseudomonadati</taxon>
        <taxon>Pseudomonadota</taxon>
        <taxon>Gammaproteobacteria</taxon>
        <taxon>Pseudomonadales</taxon>
        <taxon>Pseudomonadaceae</taxon>
        <taxon>Pseudomonas</taxon>
    </lineage>
</organism>
<sequence length="395" mass="43947">MGNSSVENVPFVKGSGAQHERKPFEELTEEQRAILIPSQIFELKAKEPAFIFSRENLIAIKRYGDKVRQLPTPDQVSEIEVLPDLGLEAEDINAFFNNLRAHVATWDGIEDSCKRMGADLQIFAENLILDGVNLLKIIKSLDSWDSLPEDSAVLATLTLTAFESKTFNEGVDAHLAGITQDIADKLESIRQVKKLIDRFGDTITNNLVPTARSLLDNFKHHDAADRLKSIEDQLVQLDGDIKRKLDEYNGLVGAAFYGLVFGPLGLLVTGGIYGAQAETVRAEKNELIKQHEKLSVNKDVLLGGGVKEFEGIKAILNDMQFRLVDVSTATKNLEDVWVLLEAYATNSLIKVKRVSTQLELKQFAAGFERVITPWRDILGITKKLSELFNETLLGD</sequence>
<dbReference type="Gene3D" id="1.20.1170.10">
    <property type="match status" value="1"/>
</dbReference>
<evidence type="ECO:0000313" key="2">
    <source>
        <dbReference type="EMBL" id="WCH99229.1"/>
    </source>
</evidence>
<proteinExistence type="predicted"/>
<keyword evidence="3" id="KW-1185">Reference proteome</keyword>
<dbReference type="CDD" id="cd22657">
    <property type="entry name" value="ClyA_XaxA-like"/>
    <property type="match status" value="1"/>
</dbReference>
<gene>
    <name evidence="2" type="ORF">PMC74_21035</name>
</gene>
<dbReference type="Proteomes" id="UP001214301">
    <property type="component" value="Chromosome"/>
</dbReference>